<sequence length="471" mass="52119">MTSSKKILLFTNSEYGQANVFLSVAYELAMRNVQVHIASFPPFGKRLLNLEPLLKDYSQDIIFHTVPGLNYEDALTRFVDFKQLCTPPGVNGALQSYAVVPHAISPWTVEEYHQQMISLENIVEAVNPDGVAIDSLWNTALDVSKKLGLKRVILSPNSPKDFIGMKQPWLGGFWKYPALSSGYLYPIPISLIPSNIYLNIRLIFTLVTSPLMKSLDAIRRTSHGLSNAIIDQFTPDIPIIFPALPETEFPDIQIPSNVHLSGPILLPWKSVQECDPDLEEWLSQPEMKTIMINLGSHALSDAIQIREIGGGIRILLGTMKNVQVLWKLMPDGEIRSVLEEIVGGEKRVKIVNWLEADPYAVLVHPNVVCSVHHGGANSFFEAVSAGVPHVVLPKWYDTYDYASRAEYLGIGLFGNQTSAPGASAEEFGNALVRVVKEKSFVENAKILAQKCGSGESGRAKAAEKLLELFNQ</sequence>
<dbReference type="Proteomes" id="UP000518752">
    <property type="component" value="Unassembled WGS sequence"/>
</dbReference>
<evidence type="ECO:0000313" key="3">
    <source>
        <dbReference type="EMBL" id="KAF5374555.1"/>
    </source>
</evidence>
<dbReference type="Gene3D" id="3.40.50.2000">
    <property type="entry name" value="Glycogen Phosphorylase B"/>
    <property type="match status" value="2"/>
</dbReference>
<accession>A0A8H5LYD0</accession>
<dbReference type="AlphaFoldDB" id="A0A8H5LYD0"/>
<dbReference type="OrthoDB" id="5835829at2759"/>
<reference evidence="3 4" key="1">
    <citation type="journal article" date="2020" name="ISME J.">
        <title>Uncovering the hidden diversity of litter-decomposition mechanisms in mushroom-forming fungi.</title>
        <authorList>
            <person name="Floudas D."/>
            <person name="Bentzer J."/>
            <person name="Ahren D."/>
            <person name="Johansson T."/>
            <person name="Persson P."/>
            <person name="Tunlid A."/>
        </authorList>
    </citation>
    <scope>NUCLEOTIDE SEQUENCE [LARGE SCALE GENOMIC DNA]</scope>
    <source>
        <strain evidence="3 4">CBS 406.79</strain>
    </source>
</reference>
<organism evidence="3 4">
    <name type="scientific">Collybiopsis confluens</name>
    <dbReference type="NCBI Taxonomy" id="2823264"/>
    <lineage>
        <taxon>Eukaryota</taxon>
        <taxon>Fungi</taxon>
        <taxon>Dikarya</taxon>
        <taxon>Basidiomycota</taxon>
        <taxon>Agaricomycotina</taxon>
        <taxon>Agaricomycetes</taxon>
        <taxon>Agaricomycetidae</taxon>
        <taxon>Agaricales</taxon>
        <taxon>Marasmiineae</taxon>
        <taxon>Omphalotaceae</taxon>
        <taxon>Collybiopsis</taxon>
    </lineage>
</organism>
<evidence type="ECO:0000256" key="2">
    <source>
        <dbReference type="ARBA" id="ARBA00022679"/>
    </source>
</evidence>
<comment type="caution">
    <text evidence="3">The sequence shown here is derived from an EMBL/GenBank/DDBJ whole genome shotgun (WGS) entry which is preliminary data.</text>
</comment>
<proteinExistence type="predicted"/>
<dbReference type="GO" id="GO:0008194">
    <property type="term" value="F:UDP-glycosyltransferase activity"/>
    <property type="evidence" value="ECO:0007669"/>
    <property type="project" value="InterPro"/>
</dbReference>
<keyword evidence="4" id="KW-1185">Reference proteome</keyword>
<evidence type="ECO:0008006" key="5">
    <source>
        <dbReference type="Google" id="ProtNLM"/>
    </source>
</evidence>
<dbReference type="PANTHER" id="PTHR48043:SF145">
    <property type="entry name" value="FI06409P-RELATED"/>
    <property type="match status" value="1"/>
</dbReference>
<evidence type="ECO:0000256" key="1">
    <source>
        <dbReference type="ARBA" id="ARBA00022676"/>
    </source>
</evidence>
<dbReference type="EMBL" id="JAACJN010000100">
    <property type="protein sequence ID" value="KAF5374555.1"/>
    <property type="molecule type" value="Genomic_DNA"/>
</dbReference>
<gene>
    <name evidence="3" type="ORF">D9757_010159</name>
</gene>
<keyword evidence="1" id="KW-0328">Glycosyltransferase</keyword>
<dbReference type="Pfam" id="PF00201">
    <property type="entry name" value="UDPGT"/>
    <property type="match status" value="1"/>
</dbReference>
<name>A0A8H5LYD0_9AGAR</name>
<evidence type="ECO:0000313" key="4">
    <source>
        <dbReference type="Proteomes" id="UP000518752"/>
    </source>
</evidence>
<dbReference type="PANTHER" id="PTHR48043">
    <property type="entry name" value="EG:EG0003.4 PROTEIN-RELATED"/>
    <property type="match status" value="1"/>
</dbReference>
<keyword evidence="2" id="KW-0808">Transferase</keyword>
<dbReference type="InterPro" id="IPR050271">
    <property type="entry name" value="UDP-glycosyltransferase"/>
</dbReference>
<dbReference type="SUPFAM" id="SSF53756">
    <property type="entry name" value="UDP-Glycosyltransferase/glycogen phosphorylase"/>
    <property type="match status" value="1"/>
</dbReference>
<dbReference type="CDD" id="cd03784">
    <property type="entry name" value="GT1_Gtf-like"/>
    <property type="match status" value="1"/>
</dbReference>
<protein>
    <recommendedName>
        <fullName evidence="5">UDP-glucoronosyl and UDP-glucosyl transferase family protein</fullName>
    </recommendedName>
</protein>
<dbReference type="InterPro" id="IPR002213">
    <property type="entry name" value="UDP_glucos_trans"/>
</dbReference>